<dbReference type="EMBL" id="NIRI02000013">
    <property type="protein sequence ID" value="KAG5453444.1"/>
    <property type="molecule type" value="Genomic_DNA"/>
</dbReference>
<dbReference type="GO" id="GO:0030154">
    <property type="term" value="P:cell differentiation"/>
    <property type="evidence" value="ECO:0007669"/>
    <property type="project" value="InterPro"/>
</dbReference>
<dbReference type="AlphaFoldDB" id="A0A8T1MVL4"/>
<reference evidence="2 3" key="1">
    <citation type="journal article" date="2018" name="Biotechnol. Adv.">
        <title>Improved genomic resources and new bioinformatic workflow for the carcinogenic parasite Clonorchis sinensis: Biotechnological implications.</title>
        <authorList>
            <person name="Wang D."/>
            <person name="Korhonen P.K."/>
            <person name="Gasser R.B."/>
            <person name="Young N.D."/>
        </authorList>
    </citation>
    <scope>NUCLEOTIDE SEQUENCE [LARGE SCALE GENOMIC DNA]</scope>
    <source>
        <strain evidence="2">Cs-k2</strain>
    </source>
</reference>
<keyword evidence="3" id="KW-1185">Reference proteome</keyword>
<organism evidence="2 3">
    <name type="scientific">Clonorchis sinensis</name>
    <name type="common">Chinese liver fluke</name>
    <dbReference type="NCBI Taxonomy" id="79923"/>
    <lineage>
        <taxon>Eukaryota</taxon>
        <taxon>Metazoa</taxon>
        <taxon>Spiralia</taxon>
        <taxon>Lophotrochozoa</taxon>
        <taxon>Platyhelminthes</taxon>
        <taxon>Trematoda</taxon>
        <taxon>Digenea</taxon>
        <taxon>Opisthorchiida</taxon>
        <taxon>Opisthorchiata</taxon>
        <taxon>Opisthorchiidae</taxon>
        <taxon>Clonorchis</taxon>
    </lineage>
</organism>
<proteinExistence type="predicted"/>
<dbReference type="InterPro" id="IPR011656">
    <property type="entry name" value="Notch_NODP_dom"/>
</dbReference>
<dbReference type="SMART" id="SM01339">
    <property type="entry name" value="NODP"/>
    <property type="match status" value="1"/>
</dbReference>
<comment type="caution">
    <text evidence="2">The sequence shown here is derived from an EMBL/GenBank/DDBJ whole genome shotgun (WGS) entry which is preliminary data.</text>
</comment>
<gene>
    <name evidence="2" type="ORF">CSKR_202515</name>
</gene>
<dbReference type="Pfam" id="PF07684">
    <property type="entry name" value="NODP"/>
    <property type="match status" value="1"/>
</dbReference>
<feature type="domain" description="Notch NODP" evidence="1">
    <location>
        <begin position="161"/>
        <end position="223"/>
    </location>
</feature>
<dbReference type="GO" id="GO:0016020">
    <property type="term" value="C:membrane"/>
    <property type="evidence" value="ECO:0007669"/>
    <property type="project" value="InterPro"/>
</dbReference>
<protein>
    <recommendedName>
        <fullName evidence="1">Notch NODP domain-containing protein</fullName>
    </recommendedName>
</protein>
<dbReference type="Proteomes" id="UP000286415">
    <property type="component" value="Unassembled WGS sequence"/>
</dbReference>
<dbReference type="GO" id="GO:0007219">
    <property type="term" value="P:Notch signaling pathway"/>
    <property type="evidence" value="ECO:0007669"/>
    <property type="project" value="InterPro"/>
</dbReference>
<name>A0A8T1MVL4_CLOSI</name>
<evidence type="ECO:0000259" key="1">
    <source>
        <dbReference type="SMART" id="SM01339"/>
    </source>
</evidence>
<evidence type="ECO:0000313" key="2">
    <source>
        <dbReference type="EMBL" id="KAG5453444.1"/>
    </source>
</evidence>
<sequence>MSNAAHIGLNNVQTDCPMNCLVDLDNDSCICNTSSPSSEASLISSTNTETLEGSLVLLIDAKPDDLLVNTSMRIETPLLSQLLSGLGELLRLDVHLDWPSTEQQPPIFPVHITTFENRTTVLGKHESDRKSTVSPDRVSTSFQRYRRHAKRELPGYRIKKDIIGSQIYLRLDAQSCHQRGGNCFAHVDKAAQFVAATMHRRDCDYLRPVLSVQSTSASIPAQHKWSTRPKFHVFYAVNSTFDSRAEGLIEALVEYNFNETRALFEGCCPTNVVSGGHEDSDVSATKGSGLCSANCSLHLELCLTTTRQSNNFFRSPSDCSLGRNSVPVTIDSPASVKLPVPVEGSSWLVTYRLSSAAVKKERSLKLDCEVEQVHIFAGHTKESVRESGRSVEIGRSYYTVAHQCFGT</sequence>
<accession>A0A8T1MVL4</accession>
<dbReference type="Gene3D" id="3.30.70.3310">
    <property type="match status" value="1"/>
</dbReference>
<reference evidence="2 3" key="2">
    <citation type="journal article" date="2021" name="Genomics">
        <title>High-quality reference genome for Clonorchis sinensis.</title>
        <authorList>
            <person name="Young N.D."/>
            <person name="Stroehlein A.J."/>
            <person name="Kinkar L."/>
            <person name="Wang T."/>
            <person name="Sohn W.M."/>
            <person name="Chang B.C.H."/>
            <person name="Kaur P."/>
            <person name="Weisz D."/>
            <person name="Dudchenko O."/>
            <person name="Aiden E.L."/>
            <person name="Korhonen P.K."/>
            <person name="Gasser R.B."/>
        </authorList>
    </citation>
    <scope>NUCLEOTIDE SEQUENCE [LARGE SCALE GENOMIC DNA]</scope>
    <source>
        <strain evidence="2">Cs-k2</strain>
    </source>
</reference>
<evidence type="ECO:0000313" key="3">
    <source>
        <dbReference type="Proteomes" id="UP000286415"/>
    </source>
</evidence>
<dbReference type="OrthoDB" id="10495221at2759"/>